<evidence type="ECO:0000313" key="3">
    <source>
        <dbReference type="Proteomes" id="UP001279410"/>
    </source>
</evidence>
<comment type="caution">
    <text evidence="2">The sequence shown here is derived from an EMBL/GenBank/DDBJ whole genome shotgun (WGS) entry which is preliminary data.</text>
</comment>
<dbReference type="AlphaFoldDB" id="A0AAD3NJ56"/>
<accession>A0AAD3NJ56</accession>
<reference evidence="2" key="1">
    <citation type="submission" date="2022-08" db="EMBL/GenBank/DDBJ databases">
        <title>Genome sequencing of akame (Lates japonicus).</title>
        <authorList>
            <person name="Hashiguchi Y."/>
            <person name="Takahashi H."/>
        </authorList>
    </citation>
    <scope>NUCLEOTIDE SEQUENCE</scope>
    <source>
        <strain evidence="2">Kochi</strain>
    </source>
</reference>
<gene>
    <name evidence="2" type="ORF">AKAME5_002417200</name>
</gene>
<evidence type="ECO:0000256" key="1">
    <source>
        <dbReference type="SAM" id="MobiDB-lite"/>
    </source>
</evidence>
<protein>
    <submittedName>
        <fullName evidence="2">Tuberin isoform X1</fullName>
    </submittedName>
</protein>
<feature type="region of interest" description="Disordered" evidence="1">
    <location>
        <begin position="86"/>
        <end position="105"/>
    </location>
</feature>
<organism evidence="2 3">
    <name type="scientific">Lates japonicus</name>
    <name type="common">Japanese lates</name>
    <dbReference type="NCBI Taxonomy" id="270547"/>
    <lineage>
        <taxon>Eukaryota</taxon>
        <taxon>Metazoa</taxon>
        <taxon>Chordata</taxon>
        <taxon>Craniata</taxon>
        <taxon>Vertebrata</taxon>
        <taxon>Euteleostomi</taxon>
        <taxon>Actinopterygii</taxon>
        <taxon>Neopterygii</taxon>
        <taxon>Teleostei</taxon>
        <taxon>Neoteleostei</taxon>
        <taxon>Acanthomorphata</taxon>
        <taxon>Carangaria</taxon>
        <taxon>Carangaria incertae sedis</taxon>
        <taxon>Centropomidae</taxon>
        <taxon>Lates</taxon>
    </lineage>
</organism>
<dbReference type="EMBL" id="BRZM01001258">
    <property type="protein sequence ID" value="GLD72847.1"/>
    <property type="molecule type" value="Genomic_DNA"/>
</dbReference>
<proteinExistence type="predicted"/>
<evidence type="ECO:0000313" key="2">
    <source>
        <dbReference type="EMBL" id="GLD72847.1"/>
    </source>
</evidence>
<dbReference type="Proteomes" id="UP001279410">
    <property type="component" value="Unassembled WGS sequence"/>
</dbReference>
<keyword evidence="3" id="KW-1185">Reference proteome</keyword>
<name>A0AAD3NJ56_LATJO</name>
<sequence>MTKVDSRNKIVAEDVGLPPRIQSLRGFVRRLAVATTEPEAADLLSKVSKKINEHSLGSNYEKFDNVRQQASLSHFPGLRSNALLPFDDGHEQSPFRARSTSLNERPKSLPAAKVAKAAPAVANSSSSPVKELRDLSAMDAFRSRSISVSEHAVRRIEKSLMANSVVAALARNYKPPGNNCV</sequence>